<dbReference type="NCBIfam" id="TIGR01641">
    <property type="entry name" value="phageSPP1_gp7"/>
    <property type="match status" value="1"/>
</dbReference>
<evidence type="ECO:0000313" key="3">
    <source>
        <dbReference type="EMBL" id="VYT52260.1"/>
    </source>
</evidence>
<dbReference type="Pfam" id="PF18798">
    <property type="entry name" value="LPD3"/>
    <property type="match status" value="1"/>
</dbReference>
<gene>
    <name evidence="3" type="ORF">BOLFYP28_04199</name>
</gene>
<reference evidence="3" key="1">
    <citation type="submission" date="2019-11" db="EMBL/GenBank/DDBJ databases">
        <authorList>
            <person name="Feng L."/>
        </authorList>
    </citation>
    <scope>NUCLEOTIDE SEQUENCE</scope>
    <source>
        <strain evidence="3">BovatusLFYP28</strain>
    </source>
</reference>
<evidence type="ECO:0000259" key="1">
    <source>
        <dbReference type="Pfam" id="PF04233"/>
    </source>
</evidence>
<dbReference type="InterPro" id="IPR040824">
    <property type="entry name" value="LPD3"/>
</dbReference>
<dbReference type="Pfam" id="PF04233">
    <property type="entry name" value="Phage_Mu_F"/>
    <property type="match status" value="1"/>
</dbReference>
<protein>
    <submittedName>
        <fullName evidence="3">Phage Mu protein F like protein</fullName>
    </submittedName>
</protein>
<dbReference type="EMBL" id="CACRTD010000068">
    <property type="protein sequence ID" value="VYT52260.1"/>
    <property type="molecule type" value="Genomic_DNA"/>
</dbReference>
<sequence>MTAQLEAGREERIREIRRELSSLFDGMMQALYKLEGSRLRIEVLETPKMREFMEAHAAALDSSFQKVEMTDTMRRRLQRSDYVFSGMKTFHELNEAFPSLLDENGERKTFERFLNDVRKIDETYNSNYLRAEYNFVQASAEMAAKWERFIQDGDRYHLQYRTVNDDKVRPEHAELDGITLPPDDPFWEEYFPPNGWNCRCDVVQVRKSKYPATPANEARGRAESVFGDGKSEMFRFNPGKQEKAVPDYNPYTIRQCNSCDLAKKVELVKKIPENELCAACRIVREMAKTDARTTRHKAKTVQGTTITNPAFPHEIQVTRKSINEWTNQPFKYFEAKNRMLLDIASVLEKAKYLGTADNHKGIPRVVQSHIFETEVHEEKALIIVREYDWGEFVLHSISDSRELYNHIKKK</sequence>
<dbReference type="InterPro" id="IPR006528">
    <property type="entry name" value="Phage_head_morphogenesis_dom"/>
</dbReference>
<feature type="domain" description="Large polyvalent protein-associated" evidence="2">
    <location>
        <begin position="292"/>
        <end position="393"/>
    </location>
</feature>
<accession>A0A6N2XEX3</accession>
<dbReference type="RefSeq" id="WP_374212473.1">
    <property type="nucleotide sequence ID" value="NZ_CACRTD010000068.1"/>
</dbReference>
<dbReference type="AlphaFoldDB" id="A0A6N2XEX3"/>
<proteinExistence type="predicted"/>
<feature type="domain" description="Phage head morphogenesis" evidence="1">
    <location>
        <begin position="110"/>
        <end position="202"/>
    </location>
</feature>
<name>A0A6N2XEX3_BACOV</name>
<organism evidence="3">
    <name type="scientific">Bacteroides ovatus</name>
    <dbReference type="NCBI Taxonomy" id="28116"/>
    <lineage>
        <taxon>Bacteria</taxon>
        <taxon>Pseudomonadati</taxon>
        <taxon>Bacteroidota</taxon>
        <taxon>Bacteroidia</taxon>
        <taxon>Bacteroidales</taxon>
        <taxon>Bacteroidaceae</taxon>
        <taxon>Bacteroides</taxon>
    </lineage>
</organism>
<evidence type="ECO:0000259" key="2">
    <source>
        <dbReference type="Pfam" id="PF18798"/>
    </source>
</evidence>